<keyword evidence="2" id="KW-1185">Reference proteome</keyword>
<dbReference type="Proteomes" id="UP001305779">
    <property type="component" value="Unassembled WGS sequence"/>
</dbReference>
<accession>A0ABR0E5J8</accession>
<reference evidence="1 2" key="1">
    <citation type="journal article" date="2023" name="G3 (Bethesda)">
        <title>A chromosome-level genome assembly of Zasmidium syzygii isolated from banana leaves.</title>
        <authorList>
            <person name="van Westerhoven A.C."/>
            <person name="Mehrabi R."/>
            <person name="Talebi R."/>
            <person name="Steentjes M.B.F."/>
            <person name="Corcolon B."/>
            <person name="Chong P.A."/>
            <person name="Kema G.H.J."/>
            <person name="Seidl M.F."/>
        </authorList>
    </citation>
    <scope>NUCLEOTIDE SEQUENCE [LARGE SCALE GENOMIC DNA]</scope>
    <source>
        <strain evidence="1 2">P124</strain>
    </source>
</reference>
<comment type="caution">
    <text evidence="1">The sequence shown here is derived from an EMBL/GenBank/DDBJ whole genome shotgun (WGS) entry which is preliminary data.</text>
</comment>
<proteinExistence type="predicted"/>
<organism evidence="1 2">
    <name type="scientific">Zasmidium cellare</name>
    <name type="common">Wine cellar mold</name>
    <name type="synonym">Racodium cellare</name>
    <dbReference type="NCBI Taxonomy" id="395010"/>
    <lineage>
        <taxon>Eukaryota</taxon>
        <taxon>Fungi</taxon>
        <taxon>Dikarya</taxon>
        <taxon>Ascomycota</taxon>
        <taxon>Pezizomycotina</taxon>
        <taxon>Dothideomycetes</taxon>
        <taxon>Dothideomycetidae</taxon>
        <taxon>Mycosphaerellales</taxon>
        <taxon>Mycosphaerellaceae</taxon>
        <taxon>Zasmidium</taxon>
    </lineage>
</organism>
<dbReference type="EMBL" id="JAXOVC010000010">
    <property type="protein sequence ID" value="KAK4496604.1"/>
    <property type="molecule type" value="Genomic_DNA"/>
</dbReference>
<evidence type="ECO:0000313" key="2">
    <source>
        <dbReference type="Proteomes" id="UP001305779"/>
    </source>
</evidence>
<protein>
    <submittedName>
        <fullName evidence="1">Uncharacterized protein</fullName>
    </submittedName>
</protein>
<name>A0ABR0E5J8_ZASCE</name>
<gene>
    <name evidence="1" type="ORF">PRZ48_012584</name>
</gene>
<evidence type="ECO:0000313" key="1">
    <source>
        <dbReference type="EMBL" id="KAK4496604.1"/>
    </source>
</evidence>
<sequence length="295" mass="34512">MVHYRSEKGNKPDDHWKLEGEYRHGLRYWSREEVDREHDLLTRMRRGFLDYQRCTMKELREFVFQRKLLKTAAGYLKSLKLEQSSETEPVKARLVDLLEKADDDQAFDRFLILPAELRAHIYDIHFSWLLEKNDGSLTSPTPPPITEVCSIVRKETLEPFFQTCFLNLGFEDTYEYKMIKSESRFFLNAPPSQVAMVRKINLYCELVAEASCFPITIEIDPGTSTVQAKTKPLNTDSFDLAEATTIETFGEELNEWIQGIRGRSEVVELRASDIRALFNRVKAMNEWSIRQHDED</sequence>